<keyword evidence="3" id="KW-1185">Reference proteome</keyword>
<evidence type="ECO:0000259" key="1">
    <source>
        <dbReference type="PROSITE" id="PS51671"/>
    </source>
</evidence>
<reference evidence="2" key="1">
    <citation type="journal article" date="2022" name="Arch. Microbiol.">
        <title>Pseudodesulfovibrio sediminis sp. nov., a mesophilic and neutrophilic sulfate-reducing bacterium isolated from sediment of a brackish lake.</title>
        <authorList>
            <person name="Takahashi A."/>
            <person name="Kojima H."/>
            <person name="Watanabe M."/>
            <person name="Fukui M."/>
        </authorList>
    </citation>
    <scope>NUCLEOTIDE SEQUENCE</scope>
    <source>
        <strain evidence="2">SF6</strain>
    </source>
</reference>
<sequence length="168" mass="18850">MQQTFITTVTGEDSPELLKSLAQRTRTFGGEWLSSKVIKTSGRFAALMKVSIPTSKEEELMSTLQTDYPDLMFSNSSLSPLDKENIQTVSLTIDSTDRPGLTKDICKIFEDMNIIIDSMEIHRFPVVLIGKTVYNAKLVISMSINMREATLEAMFSDLSENVRVTLDQ</sequence>
<dbReference type="Gene3D" id="3.30.70.260">
    <property type="match status" value="2"/>
</dbReference>
<feature type="domain" description="ACT" evidence="1">
    <location>
        <begin position="90"/>
        <end position="168"/>
    </location>
</feature>
<dbReference type="InterPro" id="IPR002912">
    <property type="entry name" value="ACT_dom"/>
</dbReference>
<proteinExistence type="predicted"/>
<dbReference type="PROSITE" id="PS51671">
    <property type="entry name" value="ACT"/>
    <property type="match status" value="1"/>
</dbReference>
<dbReference type="PANTHER" id="PTHR34875:SF6">
    <property type="entry name" value="UPF0237 PROTEIN MJ1558"/>
    <property type="match status" value="1"/>
</dbReference>
<name>A0ABN6ER48_9BACT</name>
<dbReference type="PIRSF" id="PIRSF028103">
    <property type="entry name" value="GcvR"/>
    <property type="match status" value="1"/>
</dbReference>
<protein>
    <recommendedName>
        <fullName evidence="1">ACT domain-containing protein</fullName>
    </recommendedName>
</protein>
<dbReference type="CDD" id="cd02116">
    <property type="entry name" value="ACT"/>
    <property type="match status" value="1"/>
</dbReference>
<accession>A0ABN6ER48</accession>
<organism evidence="2 3">
    <name type="scientific">Pseudodesulfovibrio sediminis</name>
    <dbReference type="NCBI Taxonomy" id="2810563"/>
    <lineage>
        <taxon>Bacteria</taxon>
        <taxon>Pseudomonadati</taxon>
        <taxon>Thermodesulfobacteriota</taxon>
        <taxon>Desulfovibrionia</taxon>
        <taxon>Desulfovibrionales</taxon>
        <taxon>Desulfovibrionaceae</taxon>
    </lineage>
</organism>
<evidence type="ECO:0000313" key="2">
    <source>
        <dbReference type="EMBL" id="BCS87569.1"/>
    </source>
</evidence>
<dbReference type="SUPFAM" id="SSF55021">
    <property type="entry name" value="ACT-like"/>
    <property type="match status" value="2"/>
</dbReference>
<dbReference type="Pfam" id="PF13740">
    <property type="entry name" value="ACT_6"/>
    <property type="match status" value="1"/>
</dbReference>
<dbReference type="PANTHER" id="PTHR34875">
    <property type="entry name" value="UPF0237 PROTEIN MJ1558"/>
    <property type="match status" value="1"/>
</dbReference>
<dbReference type="Proteomes" id="UP001053296">
    <property type="component" value="Chromosome"/>
</dbReference>
<evidence type="ECO:0000313" key="3">
    <source>
        <dbReference type="Proteomes" id="UP001053296"/>
    </source>
</evidence>
<dbReference type="InterPro" id="IPR045865">
    <property type="entry name" value="ACT-like_dom_sf"/>
</dbReference>
<dbReference type="RefSeq" id="WP_229593957.1">
    <property type="nucleotide sequence ID" value="NZ_AP024485.1"/>
</dbReference>
<dbReference type="InterPro" id="IPR016867">
    <property type="entry name" value="GcvR"/>
</dbReference>
<gene>
    <name evidence="2" type="ORF">PSDVSF_08110</name>
</gene>
<dbReference type="EMBL" id="AP024485">
    <property type="protein sequence ID" value="BCS87569.1"/>
    <property type="molecule type" value="Genomic_DNA"/>
</dbReference>
<dbReference type="InterPro" id="IPR050990">
    <property type="entry name" value="UPF0237/GcvR_regulator"/>
</dbReference>